<evidence type="ECO:0000313" key="7">
    <source>
        <dbReference type="Proteomes" id="UP001294412"/>
    </source>
</evidence>
<feature type="transmembrane region" description="Helical" evidence="5">
    <location>
        <begin position="94"/>
        <end position="121"/>
    </location>
</feature>
<accession>A0ABU5I5S6</accession>
<dbReference type="Proteomes" id="UP001294412">
    <property type="component" value="Unassembled WGS sequence"/>
</dbReference>
<organism evidence="6 7">
    <name type="scientific">Fulvimarina uroteuthidis</name>
    <dbReference type="NCBI Taxonomy" id="3098149"/>
    <lineage>
        <taxon>Bacteria</taxon>
        <taxon>Pseudomonadati</taxon>
        <taxon>Pseudomonadota</taxon>
        <taxon>Alphaproteobacteria</taxon>
        <taxon>Hyphomicrobiales</taxon>
        <taxon>Aurantimonadaceae</taxon>
        <taxon>Fulvimarina</taxon>
    </lineage>
</organism>
<proteinExistence type="predicted"/>
<feature type="transmembrane region" description="Helical" evidence="5">
    <location>
        <begin position="40"/>
        <end position="61"/>
    </location>
</feature>
<dbReference type="EMBL" id="JAXLPB010000006">
    <property type="protein sequence ID" value="MDY8110745.1"/>
    <property type="molecule type" value="Genomic_DNA"/>
</dbReference>
<keyword evidence="7" id="KW-1185">Reference proteome</keyword>
<comment type="subcellular location">
    <subcellularLocation>
        <location evidence="1">Endomembrane system</location>
        <topology evidence="1">Multi-pass membrane protein</topology>
    </subcellularLocation>
</comment>
<dbReference type="GO" id="GO:0004671">
    <property type="term" value="F:protein C-terminal S-isoprenylcysteine carboxyl O-methyltransferase activity"/>
    <property type="evidence" value="ECO:0007669"/>
    <property type="project" value="UniProtKB-EC"/>
</dbReference>
<dbReference type="EC" id="2.1.1.334" evidence="6"/>
<comment type="caution">
    <text evidence="6">The sequence shown here is derived from an EMBL/GenBank/DDBJ whole genome shotgun (WGS) entry which is preliminary data.</text>
</comment>
<dbReference type="GO" id="GO:0032259">
    <property type="term" value="P:methylation"/>
    <property type="evidence" value="ECO:0007669"/>
    <property type="project" value="UniProtKB-KW"/>
</dbReference>
<keyword evidence="6" id="KW-0808">Transferase</keyword>
<keyword evidence="6" id="KW-0489">Methyltransferase</keyword>
<protein>
    <submittedName>
        <fullName evidence="6">Isoprenylcysteine carboxylmethyltransferase family protein</fullName>
        <ecNumber evidence="6">2.1.1.100</ecNumber>
        <ecNumber evidence="6">2.1.1.334</ecNumber>
    </submittedName>
</protein>
<evidence type="ECO:0000256" key="5">
    <source>
        <dbReference type="SAM" id="Phobius"/>
    </source>
</evidence>
<feature type="transmembrane region" description="Helical" evidence="5">
    <location>
        <begin position="12"/>
        <end position="34"/>
    </location>
</feature>
<evidence type="ECO:0000313" key="6">
    <source>
        <dbReference type="EMBL" id="MDY8110745.1"/>
    </source>
</evidence>
<keyword evidence="2 5" id="KW-0812">Transmembrane</keyword>
<reference evidence="6 7" key="1">
    <citation type="submission" date="2023-12" db="EMBL/GenBank/DDBJ databases">
        <title>Description of Novel Strain Fulvimarina sp. 2208YS6-2-32 isolated from Uroteuthis (Photololigo) edulis.</title>
        <authorList>
            <person name="Park J.-S."/>
        </authorList>
    </citation>
    <scope>NUCLEOTIDE SEQUENCE [LARGE SCALE GENOMIC DNA]</scope>
    <source>
        <strain evidence="6 7">2208YS6-2-32</strain>
    </source>
</reference>
<gene>
    <name evidence="6" type="ORF">U0C82_16505</name>
</gene>
<dbReference type="RefSeq" id="WP_322188596.1">
    <property type="nucleotide sequence ID" value="NZ_JAXLPB010000006.1"/>
</dbReference>
<dbReference type="InterPro" id="IPR007318">
    <property type="entry name" value="Phopholipid_MeTrfase"/>
</dbReference>
<name>A0ABU5I5S6_9HYPH</name>
<evidence type="ECO:0000256" key="2">
    <source>
        <dbReference type="ARBA" id="ARBA00022692"/>
    </source>
</evidence>
<dbReference type="Gene3D" id="1.20.120.1630">
    <property type="match status" value="1"/>
</dbReference>
<evidence type="ECO:0000256" key="4">
    <source>
        <dbReference type="ARBA" id="ARBA00023136"/>
    </source>
</evidence>
<keyword evidence="4 5" id="KW-0472">Membrane</keyword>
<dbReference type="EC" id="2.1.1.100" evidence="6"/>
<evidence type="ECO:0000256" key="3">
    <source>
        <dbReference type="ARBA" id="ARBA00022989"/>
    </source>
</evidence>
<dbReference type="Pfam" id="PF04191">
    <property type="entry name" value="PEMT"/>
    <property type="match status" value="1"/>
</dbReference>
<keyword evidence="3 5" id="KW-1133">Transmembrane helix</keyword>
<sequence>MAMRDRFPDLPPVWAAGFFAAEWIVADVLPIVAFGQPVTALLGAMLAVCGFAIAIWAAIWFGRKKTAIEPGETPKALIVEGPFRINRNPIYTGMALVLLGVAVWLGALSAVIVALGFPFVITARFIRDEEAALRKAFGQKAERYFAGTRRW</sequence>
<evidence type="ECO:0000256" key="1">
    <source>
        <dbReference type="ARBA" id="ARBA00004127"/>
    </source>
</evidence>